<feature type="signal peptide" evidence="2">
    <location>
        <begin position="1"/>
        <end position="18"/>
    </location>
</feature>
<reference evidence="4 5" key="1">
    <citation type="submission" date="2024-03" db="EMBL/GenBank/DDBJ databases">
        <title>The Acrasis kona genome and developmental transcriptomes reveal deep origins of eukaryotic multicellular pathways.</title>
        <authorList>
            <person name="Sheikh S."/>
            <person name="Fu C.-J."/>
            <person name="Brown M.W."/>
            <person name="Baldauf S.L."/>
        </authorList>
    </citation>
    <scope>NUCLEOTIDE SEQUENCE [LARGE SCALE GENOMIC DNA]</scope>
    <source>
        <strain evidence="4 5">ATCC MYA-3509</strain>
    </source>
</reference>
<dbReference type="EMBL" id="JAOPGA020001408">
    <property type="protein sequence ID" value="KAL0488110.1"/>
    <property type="molecule type" value="Genomic_DNA"/>
</dbReference>
<organism evidence="4 5">
    <name type="scientific">Acrasis kona</name>
    <dbReference type="NCBI Taxonomy" id="1008807"/>
    <lineage>
        <taxon>Eukaryota</taxon>
        <taxon>Discoba</taxon>
        <taxon>Heterolobosea</taxon>
        <taxon>Tetramitia</taxon>
        <taxon>Eutetramitia</taxon>
        <taxon>Acrasidae</taxon>
        <taxon>Acrasis</taxon>
    </lineage>
</organism>
<feature type="chain" id="PRO_5043710975" evidence="2">
    <location>
        <begin position="19"/>
        <end position="431"/>
    </location>
</feature>
<dbReference type="PANTHER" id="PTHR23252">
    <property type="entry name" value="INTIMAL THICKNESS RECEPTOR-RELATED"/>
    <property type="match status" value="1"/>
</dbReference>
<evidence type="ECO:0000256" key="2">
    <source>
        <dbReference type="SAM" id="SignalP"/>
    </source>
</evidence>
<feature type="transmembrane region" description="Helical" evidence="1">
    <location>
        <begin position="272"/>
        <end position="293"/>
    </location>
</feature>
<dbReference type="PANTHER" id="PTHR23252:SF24">
    <property type="entry name" value="TRANSMEMBRANE PROTEIN 145"/>
    <property type="match status" value="1"/>
</dbReference>
<gene>
    <name evidence="4" type="ORF">AKO1_008959</name>
</gene>
<proteinExistence type="predicted"/>
<keyword evidence="1" id="KW-1133">Transmembrane helix</keyword>
<keyword evidence="1" id="KW-0472">Membrane</keyword>
<feature type="transmembrane region" description="Helical" evidence="1">
    <location>
        <begin position="343"/>
        <end position="370"/>
    </location>
</feature>
<evidence type="ECO:0000313" key="4">
    <source>
        <dbReference type="EMBL" id="KAL0488110.1"/>
    </source>
</evidence>
<feature type="transmembrane region" description="Helical" evidence="1">
    <location>
        <begin position="382"/>
        <end position="399"/>
    </location>
</feature>
<keyword evidence="5" id="KW-1185">Reference proteome</keyword>
<feature type="transmembrane region" description="Helical" evidence="1">
    <location>
        <begin position="245"/>
        <end position="265"/>
    </location>
</feature>
<protein>
    <submittedName>
        <fullName evidence="4">7 TM domain-containing transmembrane protein</fullName>
    </submittedName>
</protein>
<dbReference type="AlphaFoldDB" id="A0AAW2ZF78"/>
<comment type="caution">
    <text evidence="4">The sequence shown here is derived from an EMBL/GenBank/DDBJ whole genome shotgun (WGS) entry which is preliminary data.</text>
</comment>
<feature type="transmembrane region" description="Helical" evidence="1">
    <location>
        <begin position="202"/>
        <end position="225"/>
    </location>
</feature>
<feature type="transmembrane region" description="Helical" evidence="1">
    <location>
        <begin position="171"/>
        <end position="190"/>
    </location>
</feature>
<sequence length="431" mass="49668">MKPTTFLFLAIVIFTCRAKVTTSIVSARDLHSFKFVYLDKFCFDTNLEVGTDRTGSLSWKILDSNLTRVHNLNVNLYFGSHWSDLLSVNDISCNNIRNFSVSVVPLNQQDYTTIVQEKNYHFWYLLLDACDFEAPSPDEDYLIEIKFHWKNVEGYFKEEFSFERQGLFETLIFIVPVVLIIYAFAVYNVIRLLISKVLHLMVRIYFASLCLFVIHVTTLLAHFAAYGKNGHGVGILNDSSLAIRLIAELLFIALLFSISSGWLITQTYIRHLNVLSALLVTLAFLYTFLFVWVEIGIYTETDAEYIFETTPGIVISILRLVALGIFIYSLVTTMKKEFDAKKLFFYKVFGILFAPWFVILPVTVIINFAVPFYVRTKVTEGITLNVEIIYYAIMLGMLWHTRLCELFKVNTKNSEGLFNVGSQNEQVYEDL</sequence>
<dbReference type="Pfam" id="PF10192">
    <property type="entry name" value="GPR180-TMEM145_TM"/>
    <property type="match status" value="1"/>
</dbReference>
<name>A0AAW2ZF78_9EUKA</name>
<evidence type="ECO:0000256" key="1">
    <source>
        <dbReference type="SAM" id="Phobius"/>
    </source>
</evidence>
<dbReference type="GO" id="GO:0019236">
    <property type="term" value="P:response to pheromone"/>
    <property type="evidence" value="ECO:0007669"/>
    <property type="project" value="InterPro"/>
</dbReference>
<dbReference type="Proteomes" id="UP001431209">
    <property type="component" value="Unassembled WGS sequence"/>
</dbReference>
<evidence type="ECO:0000313" key="5">
    <source>
        <dbReference type="Proteomes" id="UP001431209"/>
    </source>
</evidence>
<keyword evidence="2" id="KW-0732">Signal</keyword>
<dbReference type="InterPro" id="IPR019336">
    <property type="entry name" value="GPR180/TMEM145_TM"/>
</dbReference>
<feature type="domain" description="GPR180/TMEM145 transmembrane" evidence="3">
    <location>
        <begin position="175"/>
        <end position="394"/>
    </location>
</feature>
<feature type="transmembrane region" description="Helical" evidence="1">
    <location>
        <begin position="313"/>
        <end position="331"/>
    </location>
</feature>
<dbReference type="GO" id="GO:0007186">
    <property type="term" value="P:G protein-coupled receptor signaling pathway"/>
    <property type="evidence" value="ECO:0007669"/>
    <property type="project" value="InterPro"/>
</dbReference>
<dbReference type="InterPro" id="IPR047831">
    <property type="entry name" value="GPR180/TMEM145"/>
</dbReference>
<evidence type="ECO:0000259" key="3">
    <source>
        <dbReference type="Pfam" id="PF10192"/>
    </source>
</evidence>
<keyword evidence="1 4" id="KW-0812">Transmembrane</keyword>
<accession>A0AAW2ZF78</accession>